<dbReference type="InterPro" id="IPR027417">
    <property type="entry name" value="P-loop_NTPase"/>
</dbReference>
<comment type="caution">
    <text evidence="4">The sequence shown here is derived from an EMBL/GenBank/DDBJ whole genome shotgun (WGS) entry which is preliminary data.</text>
</comment>
<dbReference type="InterPro" id="IPR036627">
    <property type="entry name" value="CobW-likC_sf"/>
</dbReference>
<feature type="domain" description="CobW C-terminal" evidence="3">
    <location>
        <begin position="266"/>
        <end position="358"/>
    </location>
</feature>
<organism evidence="4 5">
    <name type="scientific">Kribbella deserti</name>
    <dbReference type="NCBI Taxonomy" id="1926257"/>
    <lineage>
        <taxon>Bacteria</taxon>
        <taxon>Bacillati</taxon>
        <taxon>Actinomycetota</taxon>
        <taxon>Actinomycetes</taxon>
        <taxon>Propionibacteriales</taxon>
        <taxon>Kribbellaceae</taxon>
        <taxon>Kribbella</taxon>
    </lineage>
</organism>
<dbReference type="InterPro" id="IPR051927">
    <property type="entry name" value="Zn_Chap_cDPG_Synth"/>
</dbReference>
<proteinExistence type="predicted"/>
<protein>
    <submittedName>
        <fullName evidence="4">CobW family GTP-binding protein</fullName>
    </submittedName>
</protein>
<accession>A0ABV6QTA5</accession>
<keyword evidence="1" id="KW-0547">Nucleotide-binding</keyword>
<dbReference type="Pfam" id="PF07683">
    <property type="entry name" value="CobW_C"/>
    <property type="match status" value="1"/>
</dbReference>
<dbReference type="SMART" id="SM00833">
    <property type="entry name" value="CobW_C"/>
    <property type="match status" value="1"/>
</dbReference>
<evidence type="ECO:0000256" key="2">
    <source>
        <dbReference type="ARBA" id="ARBA00023186"/>
    </source>
</evidence>
<dbReference type="RefSeq" id="WP_380052052.1">
    <property type="nucleotide sequence ID" value="NZ_JBHLTC010000032.1"/>
</dbReference>
<dbReference type="Gene3D" id="3.30.1220.10">
    <property type="entry name" value="CobW-like, C-terminal domain"/>
    <property type="match status" value="1"/>
</dbReference>
<dbReference type="PANTHER" id="PTHR43603:SF1">
    <property type="entry name" value="ZINC-REGULATED GTPASE METALLOPROTEIN ACTIVATOR 1"/>
    <property type="match status" value="1"/>
</dbReference>
<dbReference type="Gene3D" id="3.40.50.300">
    <property type="entry name" value="P-loop containing nucleotide triphosphate hydrolases"/>
    <property type="match status" value="1"/>
</dbReference>
<keyword evidence="5" id="KW-1185">Reference proteome</keyword>
<dbReference type="EMBL" id="JBHLTC010000032">
    <property type="protein sequence ID" value="MFC0627393.1"/>
    <property type="molecule type" value="Genomic_DNA"/>
</dbReference>
<dbReference type="SUPFAM" id="SSF90002">
    <property type="entry name" value="Hypothetical protein YjiA, C-terminal domain"/>
    <property type="match status" value="1"/>
</dbReference>
<keyword evidence="2" id="KW-0143">Chaperone</keyword>
<dbReference type="PANTHER" id="PTHR43603">
    <property type="entry name" value="COBW DOMAIN-CONTAINING PROTEIN DDB_G0274527"/>
    <property type="match status" value="1"/>
</dbReference>
<dbReference type="Proteomes" id="UP001589890">
    <property type="component" value="Unassembled WGS sequence"/>
</dbReference>
<evidence type="ECO:0000313" key="5">
    <source>
        <dbReference type="Proteomes" id="UP001589890"/>
    </source>
</evidence>
<dbReference type="InterPro" id="IPR011629">
    <property type="entry name" value="CobW-like_C"/>
</dbReference>
<evidence type="ECO:0000313" key="4">
    <source>
        <dbReference type="EMBL" id="MFC0627393.1"/>
    </source>
</evidence>
<name>A0ABV6QTA5_9ACTN</name>
<evidence type="ECO:0000256" key="1">
    <source>
        <dbReference type="ARBA" id="ARBA00022741"/>
    </source>
</evidence>
<evidence type="ECO:0000259" key="3">
    <source>
        <dbReference type="SMART" id="SM00833"/>
    </source>
</evidence>
<reference evidence="4 5" key="1">
    <citation type="submission" date="2024-09" db="EMBL/GenBank/DDBJ databases">
        <authorList>
            <person name="Sun Q."/>
            <person name="Mori K."/>
        </authorList>
    </citation>
    <scope>NUCLEOTIDE SEQUENCE [LARGE SCALE GENOMIC DNA]</scope>
    <source>
        <strain evidence="4 5">CGMCC 1.15906</strain>
    </source>
</reference>
<sequence>MAAHQKTPLTLLVGLSTTLREPVLTAMLTPGTAAIVVEQDELATREVLTWRLVSAAGKVVQQSPSVDPLSAGWADSGWQTLDSGEFAVGDDCGACQLIECLLPLLETLVDRGHWQHLVLAAPPAMEARPLAATLVAAMPDAISVDTVTCVVDAVLLVEQLSGDELLAERGLNLGAPDRRNVAELTARQVEYADVCVLANAHRAAAPQRLHNLLRHLNPRTTVVETDPSGVPAGQVSQTGAFDFAAAEAWAGVLAEAAGLQPNEAGVTTVLWRSTRPLHPARLNDALESIVEGVVRSRGVVWLANRPTQRVRWESAGFSASLGALGEWSDTEHLAECTLVATGVGLDPARLQAILDACLLTEAELTTLDWHSLDDPFAGVL</sequence>
<gene>
    <name evidence="4" type="ORF">ACFFGN_25180</name>
</gene>